<keyword evidence="3" id="KW-1185">Reference proteome</keyword>
<protein>
    <recommendedName>
        <fullName evidence="1">MULE transposase domain-containing protein</fullName>
    </recommendedName>
</protein>
<dbReference type="AlphaFoldDB" id="A0A444Z6N2"/>
<organism evidence="2 3">
    <name type="scientific">Arachis hypogaea</name>
    <name type="common">Peanut</name>
    <dbReference type="NCBI Taxonomy" id="3818"/>
    <lineage>
        <taxon>Eukaryota</taxon>
        <taxon>Viridiplantae</taxon>
        <taxon>Streptophyta</taxon>
        <taxon>Embryophyta</taxon>
        <taxon>Tracheophyta</taxon>
        <taxon>Spermatophyta</taxon>
        <taxon>Magnoliopsida</taxon>
        <taxon>eudicotyledons</taxon>
        <taxon>Gunneridae</taxon>
        <taxon>Pentapetalae</taxon>
        <taxon>rosids</taxon>
        <taxon>fabids</taxon>
        <taxon>Fabales</taxon>
        <taxon>Fabaceae</taxon>
        <taxon>Papilionoideae</taxon>
        <taxon>50 kb inversion clade</taxon>
        <taxon>dalbergioids sensu lato</taxon>
        <taxon>Dalbergieae</taxon>
        <taxon>Pterocarpus clade</taxon>
        <taxon>Arachis</taxon>
    </lineage>
</organism>
<dbReference type="STRING" id="3818.A0A444Z6N2"/>
<reference evidence="2 3" key="1">
    <citation type="submission" date="2019-01" db="EMBL/GenBank/DDBJ databases">
        <title>Sequencing of cultivated peanut Arachis hypogaea provides insights into genome evolution and oil improvement.</title>
        <authorList>
            <person name="Chen X."/>
        </authorList>
    </citation>
    <scope>NUCLEOTIDE SEQUENCE [LARGE SCALE GENOMIC DNA]</scope>
    <source>
        <strain evidence="3">cv. Fuhuasheng</strain>
        <tissue evidence="2">Leaves</tissue>
    </source>
</reference>
<dbReference type="Proteomes" id="UP000289738">
    <property type="component" value="Chromosome B05"/>
</dbReference>
<name>A0A444Z6N2_ARAHY</name>
<gene>
    <name evidence="2" type="ORF">Ahy_B05g078234</name>
</gene>
<proteinExistence type="predicted"/>
<dbReference type="EMBL" id="SDMP01000015">
    <property type="protein sequence ID" value="RYR09817.1"/>
    <property type="molecule type" value="Genomic_DNA"/>
</dbReference>
<dbReference type="InterPro" id="IPR018289">
    <property type="entry name" value="MULE_transposase_dom"/>
</dbReference>
<sequence>MALEFDLNTVPMKEVAEEFEQQTDSPDEVVVSQPISENTKNYTSSDEVINQAIGDEELKPEEEMCFGTIEYVRAFHCNKDGYHTSRVKAPKRRKIVASINYKACCYVALDKMIGQWRISRVKVSHLHPLNLKLSGMFSANRQLSMHVKDLIQQNNQALANDVGGLANLTFTEKDVRHAVWVFHRCQPPWDVYTFGCALLQNEEICAFQWLFRTWVKCMEKAPMRSALETILPNTRHRWCIWHILKKISHKLISYRRFNQLNTCMKRIVFESKSKNSFERDWHDFIEEYDLYNSRWLNDSIDSRYVC</sequence>
<evidence type="ECO:0000259" key="1">
    <source>
        <dbReference type="Pfam" id="PF10551"/>
    </source>
</evidence>
<evidence type="ECO:0000313" key="2">
    <source>
        <dbReference type="EMBL" id="RYR09817.1"/>
    </source>
</evidence>
<evidence type="ECO:0000313" key="3">
    <source>
        <dbReference type="Proteomes" id="UP000289738"/>
    </source>
</evidence>
<feature type="domain" description="MULE transposase" evidence="1">
    <location>
        <begin position="190"/>
        <end position="246"/>
    </location>
</feature>
<dbReference type="PANTHER" id="PTHR47718">
    <property type="entry name" value="OS01G0519700 PROTEIN"/>
    <property type="match status" value="1"/>
</dbReference>
<accession>A0A444Z6N2</accession>
<dbReference type="Pfam" id="PF10551">
    <property type="entry name" value="MULE"/>
    <property type="match status" value="1"/>
</dbReference>
<comment type="caution">
    <text evidence="2">The sequence shown here is derived from an EMBL/GenBank/DDBJ whole genome shotgun (WGS) entry which is preliminary data.</text>
</comment>
<dbReference type="PANTHER" id="PTHR47718:SF13">
    <property type="entry name" value="OS09G0290500 PROTEIN"/>
    <property type="match status" value="1"/>
</dbReference>